<evidence type="ECO:0000313" key="3">
    <source>
        <dbReference type="EMBL" id="GIM09533.1"/>
    </source>
</evidence>
<dbReference type="Proteomes" id="UP000747110">
    <property type="component" value="Unassembled WGS sequence"/>
</dbReference>
<feature type="region of interest" description="Disordered" evidence="1">
    <location>
        <begin position="41"/>
        <end position="138"/>
    </location>
</feature>
<feature type="compositionally biased region" description="Basic residues" evidence="1">
    <location>
        <begin position="57"/>
        <end position="71"/>
    </location>
</feature>
<accession>A0A8J4FR56</accession>
<evidence type="ECO:0008006" key="5">
    <source>
        <dbReference type="Google" id="ProtNLM"/>
    </source>
</evidence>
<feature type="compositionally biased region" description="Low complexity" evidence="1">
    <location>
        <begin position="669"/>
        <end position="681"/>
    </location>
</feature>
<sequence>MLTWTFCNIHPLDATWVKKGKAFLQGKTRSAIVSCKNSENNATTYSLSDKGSVTPNRTHKPKAARLKKQRPSKSADPASHASFKRKPDAPATAKEIHVTSTTAQPIPPARQRHSEGGLEHHASSTAAGSTAATPEPKALSDRQLLVAARLADLDPDDLVNALASSRYTPSITHVPSGALLRASHHHVDTPTEGAIHITPALLLATCKELRRRLLLDRNFRPTHIVRIIELLATCCGDREEGREAAAVAGDLLQRSRGCSQGLQSAQRSTEQIELARLLPRLIPALVSLEYADKKAWEVIFRVMHSNMDGYTGTEVAALVPALVELDSVIASDGSSSSSCTGFGSQQLQRPAMNLRLQVLARDGGATGDATAALLLWLVGSSLRQVEVDQVVALTRRAMLQGDLSPRGHCHLLRATSLLCDRLVESATEAMDLLQRHESNLMPLLGQRLADQAAAGRLRPHEFTDAAQSFTQIRFMQPSFMAELAASTARGIREGELKLRDITVALYACAYFGCQEAATGDLFAAAAASLERRLEADDFSTLILARLAWSYAVAGGCRLLPQRRADRDVVERFLQKLVAALQSRVGMKGTRPPPEVSGLLRFAVQIWSATHPSLAQPALLAAVALKQQQKQHRQREGQLSAAAASLVDRGARSDESDSTAGAGAVARAIGNVSRRSNDNSSGGDDGGGNGHQGSSTDADNSSSSSSSSSNSGFPDSKSEKDRSVATATASSMEEPTHISKLQKDVFRHLEALGYEPLMEERVGFWTVDILFSVRGHRVAVEVDGPTHFTTSRPHRPLGPSLVRDTSLRRLGLVVVTLSFEDYELLPHARRGGYLRGRVELAVKEAETEALGRSRSYVRQR</sequence>
<protein>
    <recommendedName>
        <fullName evidence="5">RAP domain-containing protein</fullName>
    </recommendedName>
</protein>
<feature type="compositionally biased region" description="Polar residues" evidence="1">
    <location>
        <begin position="41"/>
        <end position="56"/>
    </location>
</feature>
<dbReference type="AlphaFoldDB" id="A0A8J4FR56"/>
<organism evidence="2 4">
    <name type="scientific">Volvox reticuliferus</name>
    <dbReference type="NCBI Taxonomy" id="1737510"/>
    <lineage>
        <taxon>Eukaryota</taxon>
        <taxon>Viridiplantae</taxon>
        <taxon>Chlorophyta</taxon>
        <taxon>core chlorophytes</taxon>
        <taxon>Chlorophyceae</taxon>
        <taxon>CS clade</taxon>
        <taxon>Chlamydomonadales</taxon>
        <taxon>Volvocaceae</taxon>
        <taxon>Volvox</taxon>
    </lineage>
</organism>
<evidence type="ECO:0000256" key="1">
    <source>
        <dbReference type="SAM" id="MobiDB-lite"/>
    </source>
</evidence>
<feature type="compositionally biased region" description="Low complexity" evidence="1">
    <location>
        <begin position="123"/>
        <end position="133"/>
    </location>
</feature>
<name>A0A8J4FR56_9CHLO</name>
<proteinExistence type="predicted"/>
<comment type="caution">
    <text evidence="2">The sequence shown here is derived from an EMBL/GenBank/DDBJ whole genome shotgun (WGS) entry which is preliminary data.</text>
</comment>
<dbReference type="Proteomes" id="UP000722791">
    <property type="component" value="Unassembled WGS sequence"/>
</dbReference>
<feature type="compositionally biased region" description="Low complexity" evidence="1">
    <location>
        <begin position="691"/>
        <end position="714"/>
    </location>
</feature>
<feature type="compositionally biased region" description="Basic and acidic residues" evidence="1">
    <location>
        <begin position="112"/>
        <end position="122"/>
    </location>
</feature>
<dbReference type="EMBL" id="BNCP01000033">
    <property type="protein sequence ID" value="GIL85517.1"/>
    <property type="molecule type" value="Genomic_DNA"/>
</dbReference>
<evidence type="ECO:0000313" key="4">
    <source>
        <dbReference type="Proteomes" id="UP000747110"/>
    </source>
</evidence>
<reference evidence="2" key="1">
    <citation type="journal article" date="2021" name="Proc. Natl. Acad. Sci. U.S.A.">
        <title>Three genomes in the algal genus Volvox reveal the fate of a haploid sex-determining region after a transition to homothallism.</title>
        <authorList>
            <person name="Yamamoto K."/>
            <person name="Hamaji T."/>
            <person name="Kawai-Toyooka H."/>
            <person name="Matsuzaki R."/>
            <person name="Takahashi F."/>
            <person name="Nishimura Y."/>
            <person name="Kawachi M."/>
            <person name="Noguchi H."/>
            <person name="Minakuchi Y."/>
            <person name="Umen J.G."/>
            <person name="Toyoda A."/>
            <person name="Nozaki H."/>
        </authorList>
    </citation>
    <scope>NUCLEOTIDE SEQUENCE</scope>
    <source>
        <strain evidence="3">NIES-3785</strain>
        <strain evidence="2">NIES-3786</strain>
    </source>
</reference>
<evidence type="ECO:0000313" key="2">
    <source>
        <dbReference type="EMBL" id="GIL85517.1"/>
    </source>
</evidence>
<dbReference type="OrthoDB" id="550277at2759"/>
<dbReference type="EMBL" id="BNCQ01000031">
    <property type="protein sequence ID" value="GIM09533.1"/>
    <property type="molecule type" value="Genomic_DNA"/>
</dbReference>
<gene>
    <name evidence="2" type="ORF">Vretifemale_13997</name>
    <name evidence="3" type="ORF">Vretimale_13362</name>
</gene>
<keyword evidence="4" id="KW-1185">Reference proteome</keyword>
<feature type="region of interest" description="Disordered" evidence="1">
    <location>
        <begin position="667"/>
        <end position="736"/>
    </location>
</feature>